<sequence>MLWIPATPAAPHASYTGTTYKPTVTATWSAVAYAASYQLLVALAVLWSTVALAKTVHYHYTDPQGTVLAKTDASGHILVRSDYRPYGRPVQAQGALPAGPGYTGHVNDPDTGLVYMQARYYYPEACMLSVDPVAPVPGDVFGFNR</sequence>
<dbReference type="Gene3D" id="2.180.10.10">
    <property type="entry name" value="RHS repeat-associated core"/>
    <property type="match status" value="1"/>
</dbReference>
<keyword evidence="1" id="KW-0812">Transmembrane</keyword>
<name>A0A316HE74_9GAMM</name>
<dbReference type="EMBL" id="QGHC01000035">
    <property type="protein sequence ID" value="PWK79474.1"/>
    <property type="molecule type" value="Genomic_DNA"/>
</dbReference>
<dbReference type="InterPro" id="IPR022385">
    <property type="entry name" value="Rhs_assc_core"/>
</dbReference>
<dbReference type="NCBIfam" id="TIGR03696">
    <property type="entry name" value="Rhs_assc_core"/>
    <property type="match status" value="1"/>
</dbReference>
<dbReference type="RefSeq" id="WP_170120248.1">
    <property type="nucleotide sequence ID" value="NZ_MSZV01000028.1"/>
</dbReference>
<keyword evidence="1" id="KW-1133">Transmembrane helix</keyword>
<protein>
    <submittedName>
        <fullName evidence="2">RHS repeat-associated protein</fullName>
    </submittedName>
</protein>
<gene>
    <name evidence="2" type="ORF">C7456_1351</name>
</gene>
<keyword evidence="1" id="KW-0472">Membrane</keyword>
<dbReference type="AlphaFoldDB" id="A0A316HE74"/>
<evidence type="ECO:0000313" key="3">
    <source>
        <dbReference type="Proteomes" id="UP000245812"/>
    </source>
</evidence>
<feature type="transmembrane region" description="Helical" evidence="1">
    <location>
        <begin position="30"/>
        <end position="53"/>
    </location>
</feature>
<keyword evidence="3" id="KW-1185">Reference proteome</keyword>
<organism evidence="2 3">
    <name type="scientific">Fulvimonas soli</name>
    <dbReference type="NCBI Taxonomy" id="155197"/>
    <lineage>
        <taxon>Bacteria</taxon>
        <taxon>Pseudomonadati</taxon>
        <taxon>Pseudomonadota</taxon>
        <taxon>Gammaproteobacteria</taxon>
        <taxon>Lysobacterales</taxon>
        <taxon>Rhodanobacteraceae</taxon>
        <taxon>Fulvimonas</taxon>
    </lineage>
</organism>
<dbReference type="Proteomes" id="UP000245812">
    <property type="component" value="Unassembled WGS sequence"/>
</dbReference>
<accession>A0A316HE74</accession>
<reference evidence="2 3" key="1">
    <citation type="submission" date="2018-05" db="EMBL/GenBank/DDBJ databases">
        <title>Genomic Encyclopedia of Type Strains, Phase IV (KMG-IV): sequencing the most valuable type-strain genomes for metagenomic binning, comparative biology and taxonomic classification.</title>
        <authorList>
            <person name="Goeker M."/>
        </authorList>
    </citation>
    <scope>NUCLEOTIDE SEQUENCE [LARGE SCALE GENOMIC DNA]</scope>
    <source>
        <strain evidence="2 3">DSM 14263</strain>
    </source>
</reference>
<comment type="caution">
    <text evidence="2">The sequence shown here is derived from an EMBL/GenBank/DDBJ whole genome shotgun (WGS) entry which is preliminary data.</text>
</comment>
<proteinExistence type="predicted"/>
<evidence type="ECO:0000313" key="2">
    <source>
        <dbReference type="EMBL" id="PWK79474.1"/>
    </source>
</evidence>
<evidence type="ECO:0000256" key="1">
    <source>
        <dbReference type="SAM" id="Phobius"/>
    </source>
</evidence>